<sequence length="325" mass="35505">MNKHLLIVMLFSMIALAIIAAGIWTLGGLHKSFENKFHARAVLPDVNGLKIGDNIWIAGVKIGIVKDIDLTNEGSVLVIMSIEKKARKHIHNDSKVKLGTDGLIGNKIIIIYDGTPKAPLIADDGYLKGGNSGNDMMNVLDSSSKNLLQITNNLKEISHRILTGKGAITTLLNDSTMAINLQNSLSDARNAITNIRSASASTPKMMNNFSDFSHRLNKEGSSINNLLADTVSYARINKSIARLQETMDTLAAFSANLKRASDELNNGNNNVPNVLLHDEATGAQLKSMISNLDTASIKLKEDLEALQHNFLFRGFFKKKQKTTQK</sequence>
<organism evidence="4 5">
    <name type="scientific">Chitinophaga flava</name>
    <dbReference type="NCBI Taxonomy" id="2259036"/>
    <lineage>
        <taxon>Bacteria</taxon>
        <taxon>Pseudomonadati</taxon>
        <taxon>Bacteroidota</taxon>
        <taxon>Chitinophagia</taxon>
        <taxon>Chitinophagales</taxon>
        <taxon>Chitinophagaceae</taxon>
        <taxon>Chitinophaga</taxon>
    </lineage>
</organism>
<dbReference type="EMBL" id="QFFJ01000002">
    <property type="protein sequence ID" value="RBL90138.1"/>
    <property type="molecule type" value="Genomic_DNA"/>
</dbReference>
<dbReference type="InterPro" id="IPR052336">
    <property type="entry name" value="MlaD_Phospholipid_Transporter"/>
</dbReference>
<dbReference type="PANTHER" id="PTHR33371:SF4">
    <property type="entry name" value="INTERMEMBRANE PHOSPHOLIPID TRANSPORT SYSTEM BINDING PROTEIN MLAD"/>
    <property type="match status" value="1"/>
</dbReference>
<keyword evidence="1" id="KW-0175">Coiled coil</keyword>
<dbReference type="PANTHER" id="PTHR33371">
    <property type="entry name" value="INTERMEMBRANE PHOSPHOLIPID TRANSPORT SYSTEM BINDING PROTEIN MLAD-RELATED"/>
    <property type="match status" value="1"/>
</dbReference>
<proteinExistence type="predicted"/>
<evidence type="ECO:0000256" key="2">
    <source>
        <dbReference type="SAM" id="Phobius"/>
    </source>
</evidence>
<keyword evidence="2" id="KW-1133">Transmembrane helix</keyword>
<name>A0A365XVL5_9BACT</name>
<dbReference type="InterPro" id="IPR003399">
    <property type="entry name" value="Mce/MlaD"/>
</dbReference>
<dbReference type="OrthoDB" id="9771725at2"/>
<keyword evidence="5" id="KW-1185">Reference proteome</keyword>
<feature type="domain" description="Mce/MlaD" evidence="3">
    <location>
        <begin position="39"/>
        <end position="111"/>
    </location>
</feature>
<keyword evidence="2" id="KW-0472">Membrane</keyword>
<dbReference type="Proteomes" id="UP000253410">
    <property type="component" value="Unassembled WGS sequence"/>
</dbReference>
<evidence type="ECO:0000259" key="3">
    <source>
        <dbReference type="Pfam" id="PF02470"/>
    </source>
</evidence>
<dbReference type="AlphaFoldDB" id="A0A365XVL5"/>
<accession>A0A365XVL5</accession>
<evidence type="ECO:0000313" key="4">
    <source>
        <dbReference type="EMBL" id="RBL90138.1"/>
    </source>
</evidence>
<dbReference type="RefSeq" id="WP_113618889.1">
    <property type="nucleotide sequence ID" value="NZ_QFFJ01000002.1"/>
</dbReference>
<gene>
    <name evidence="4" type="ORF">DF182_27100</name>
</gene>
<evidence type="ECO:0000256" key="1">
    <source>
        <dbReference type="SAM" id="Coils"/>
    </source>
</evidence>
<reference evidence="4 5" key="1">
    <citation type="submission" date="2018-05" db="EMBL/GenBank/DDBJ databases">
        <title>Chitinophaga sp. K3CV102501T nov., isolated from isolated from a monsoon evergreen broad-leaved forest soil.</title>
        <authorList>
            <person name="Lv Y."/>
        </authorList>
    </citation>
    <scope>NUCLEOTIDE SEQUENCE [LARGE SCALE GENOMIC DNA]</scope>
    <source>
        <strain evidence="4 5">GDMCC 1.1325</strain>
    </source>
</reference>
<protein>
    <submittedName>
        <fullName evidence="4">MCE family protein</fullName>
    </submittedName>
</protein>
<evidence type="ECO:0000313" key="5">
    <source>
        <dbReference type="Proteomes" id="UP000253410"/>
    </source>
</evidence>
<comment type="caution">
    <text evidence="4">The sequence shown here is derived from an EMBL/GenBank/DDBJ whole genome shotgun (WGS) entry which is preliminary data.</text>
</comment>
<feature type="coiled-coil region" evidence="1">
    <location>
        <begin position="243"/>
        <end position="309"/>
    </location>
</feature>
<dbReference type="Pfam" id="PF02470">
    <property type="entry name" value="MlaD"/>
    <property type="match status" value="1"/>
</dbReference>
<keyword evidence="2" id="KW-0812">Transmembrane</keyword>
<feature type="transmembrane region" description="Helical" evidence="2">
    <location>
        <begin position="6"/>
        <end position="26"/>
    </location>
</feature>